<keyword evidence="1" id="KW-1133">Transmembrane helix</keyword>
<sequence length="224" mass="27478">MNYFDFLPDYFKKTTDTDFICISFTIYGLLWIFIALVIIMISKNFYKKWQFFEKQYENQDDILKSFDMLHTIKYYDTKQFTIQKELEYELKKEVLEYLLMRSQFIAPTFICTLQEQFLRNDFDFSYYLILALSRTAKLMVQNPELELLKFENDRHPMLNISHQIPNFLQNADKNSNYNAQEQLFWLKKPKFNTRFCHIWLNIQALWIIDFTLFDNPEFDYQQSK</sequence>
<feature type="transmembrane region" description="Helical" evidence="1">
    <location>
        <begin position="20"/>
        <end position="41"/>
    </location>
</feature>
<evidence type="ECO:0000313" key="3">
    <source>
        <dbReference type="Proteomes" id="UP000054937"/>
    </source>
</evidence>
<reference evidence="2 3" key="1">
    <citation type="journal article" date="2015" name="Sci. Rep.">
        <title>Genome of the facultative scuticociliatosis pathogen Pseudocohnilembus persalinus provides insight into its virulence through horizontal gene transfer.</title>
        <authorList>
            <person name="Xiong J."/>
            <person name="Wang G."/>
            <person name="Cheng J."/>
            <person name="Tian M."/>
            <person name="Pan X."/>
            <person name="Warren A."/>
            <person name="Jiang C."/>
            <person name="Yuan D."/>
            <person name="Miao W."/>
        </authorList>
    </citation>
    <scope>NUCLEOTIDE SEQUENCE [LARGE SCALE GENOMIC DNA]</scope>
    <source>
        <strain evidence="2">36N120E</strain>
    </source>
</reference>
<organism evidence="2 3">
    <name type="scientific">Pseudocohnilembus persalinus</name>
    <name type="common">Ciliate</name>
    <dbReference type="NCBI Taxonomy" id="266149"/>
    <lineage>
        <taxon>Eukaryota</taxon>
        <taxon>Sar</taxon>
        <taxon>Alveolata</taxon>
        <taxon>Ciliophora</taxon>
        <taxon>Intramacronucleata</taxon>
        <taxon>Oligohymenophorea</taxon>
        <taxon>Scuticociliatia</taxon>
        <taxon>Philasterida</taxon>
        <taxon>Pseudocohnilembidae</taxon>
        <taxon>Pseudocohnilembus</taxon>
    </lineage>
</organism>
<keyword evidence="1" id="KW-0812">Transmembrane</keyword>
<accession>A0A0V0QT77</accession>
<proteinExistence type="predicted"/>
<evidence type="ECO:0008006" key="4">
    <source>
        <dbReference type="Google" id="ProtNLM"/>
    </source>
</evidence>
<gene>
    <name evidence="2" type="ORF">PPERSA_12694</name>
</gene>
<dbReference type="AlphaFoldDB" id="A0A0V0QT77"/>
<evidence type="ECO:0000256" key="1">
    <source>
        <dbReference type="SAM" id="Phobius"/>
    </source>
</evidence>
<dbReference type="EMBL" id="LDAU01000106">
    <property type="protein sequence ID" value="KRX05516.1"/>
    <property type="molecule type" value="Genomic_DNA"/>
</dbReference>
<protein>
    <recommendedName>
        <fullName evidence="4">Transmembrane protein</fullName>
    </recommendedName>
</protein>
<comment type="caution">
    <text evidence="2">The sequence shown here is derived from an EMBL/GenBank/DDBJ whole genome shotgun (WGS) entry which is preliminary data.</text>
</comment>
<name>A0A0V0QT77_PSEPJ</name>
<keyword evidence="1" id="KW-0472">Membrane</keyword>
<dbReference type="InParanoid" id="A0A0V0QT77"/>
<evidence type="ECO:0000313" key="2">
    <source>
        <dbReference type="EMBL" id="KRX05516.1"/>
    </source>
</evidence>
<dbReference type="OrthoDB" id="10681768at2759"/>
<keyword evidence="3" id="KW-1185">Reference proteome</keyword>
<dbReference type="Proteomes" id="UP000054937">
    <property type="component" value="Unassembled WGS sequence"/>
</dbReference>